<dbReference type="GO" id="GO:0016020">
    <property type="term" value="C:membrane"/>
    <property type="evidence" value="ECO:0007669"/>
    <property type="project" value="UniProtKB-SubCell"/>
</dbReference>
<dbReference type="OrthoDB" id="1117213at2"/>
<accession>A0A4R1BBM5</accession>
<organism evidence="8 9">
    <name type="scientific">Flaviaesturariibacter flavus</name>
    <dbReference type="NCBI Taxonomy" id="2502780"/>
    <lineage>
        <taxon>Bacteria</taxon>
        <taxon>Pseudomonadati</taxon>
        <taxon>Bacteroidota</taxon>
        <taxon>Chitinophagia</taxon>
        <taxon>Chitinophagales</taxon>
        <taxon>Chitinophagaceae</taxon>
        <taxon>Flaviaestuariibacter</taxon>
    </lineage>
</organism>
<dbReference type="Gene3D" id="1.10.3730.20">
    <property type="match status" value="1"/>
</dbReference>
<evidence type="ECO:0000259" key="7">
    <source>
        <dbReference type="Pfam" id="PF00892"/>
    </source>
</evidence>
<feature type="transmembrane region" description="Helical" evidence="6">
    <location>
        <begin position="125"/>
        <end position="144"/>
    </location>
</feature>
<feature type="transmembrane region" description="Helical" evidence="6">
    <location>
        <begin position="39"/>
        <end position="57"/>
    </location>
</feature>
<evidence type="ECO:0000313" key="8">
    <source>
        <dbReference type="EMBL" id="TCJ14338.1"/>
    </source>
</evidence>
<feature type="transmembrane region" description="Helical" evidence="6">
    <location>
        <begin position="100"/>
        <end position="118"/>
    </location>
</feature>
<evidence type="ECO:0000256" key="2">
    <source>
        <dbReference type="ARBA" id="ARBA00007362"/>
    </source>
</evidence>
<dbReference type="SUPFAM" id="SSF103481">
    <property type="entry name" value="Multidrug resistance efflux transporter EmrE"/>
    <property type="match status" value="2"/>
</dbReference>
<dbReference type="PANTHER" id="PTHR32322">
    <property type="entry name" value="INNER MEMBRANE TRANSPORTER"/>
    <property type="match status" value="1"/>
</dbReference>
<feature type="transmembrane region" description="Helical" evidence="6">
    <location>
        <begin position="269"/>
        <end position="286"/>
    </location>
</feature>
<evidence type="ECO:0000256" key="6">
    <source>
        <dbReference type="SAM" id="Phobius"/>
    </source>
</evidence>
<comment type="caution">
    <text evidence="8">The sequence shown here is derived from an EMBL/GenBank/DDBJ whole genome shotgun (WGS) entry which is preliminary data.</text>
</comment>
<proteinExistence type="inferred from homology"/>
<feature type="transmembrane region" description="Helical" evidence="6">
    <location>
        <begin position="150"/>
        <end position="169"/>
    </location>
</feature>
<feature type="transmembrane region" description="Helical" evidence="6">
    <location>
        <begin position="176"/>
        <end position="195"/>
    </location>
</feature>
<evidence type="ECO:0000256" key="4">
    <source>
        <dbReference type="ARBA" id="ARBA00022989"/>
    </source>
</evidence>
<dbReference type="Pfam" id="PF00892">
    <property type="entry name" value="EamA"/>
    <property type="match status" value="2"/>
</dbReference>
<feature type="transmembrane region" description="Helical" evidence="6">
    <location>
        <begin position="7"/>
        <end position="27"/>
    </location>
</feature>
<evidence type="ECO:0000313" key="9">
    <source>
        <dbReference type="Proteomes" id="UP000295334"/>
    </source>
</evidence>
<dbReference type="RefSeq" id="WP_131449329.1">
    <property type="nucleotide sequence ID" value="NZ_SJZI01000042.1"/>
</dbReference>
<dbReference type="InterPro" id="IPR037185">
    <property type="entry name" value="EmrE-like"/>
</dbReference>
<dbReference type="InterPro" id="IPR050638">
    <property type="entry name" value="AA-Vitamin_Transporters"/>
</dbReference>
<keyword evidence="5 6" id="KW-0472">Membrane</keyword>
<comment type="similarity">
    <text evidence="2">Belongs to the EamA transporter family.</text>
</comment>
<dbReference type="InterPro" id="IPR000620">
    <property type="entry name" value="EamA_dom"/>
</dbReference>
<feature type="domain" description="EamA" evidence="7">
    <location>
        <begin position="153"/>
        <end position="287"/>
    </location>
</feature>
<feature type="domain" description="EamA" evidence="7">
    <location>
        <begin position="12"/>
        <end position="139"/>
    </location>
</feature>
<keyword evidence="3 6" id="KW-0812">Transmembrane</keyword>
<gene>
    <name evidence="8" type="ORF">EPD60_10090</name>
</gene>
<dbReference type="PANTHER" id="PTHR32322:SF2">
    <property type="entry name" value="EAMA DOMAIN-CONTAINING PROTEIN"/>
    <property type="match status" value="1"/>
</dbReference>
<dbReference type="Proteomes" id="UP000295334">
    <property type="component" value="Unassembled WGS sequence"/>
</dbReference>
<feature type="transmembrane region" description="Helical" evidence="6">
    <location>
        <begin position="215"/>
        <end position="237"/>
    </location>
</feature>
<dbReference type="EMBL" id="SJZI01000042">
    <property type="protein sequence ID" value="TCJ14338.1"/>
    <property type="molecule type" value="Genomic_DNA"/>
</dbReference>
<evidence type="ECO:0000256" key="1">
    <source>
        <dbReference type="ARBA" id="ARBA00004141"/>
    </source>
</evidence>
<feature type="transmembrane region" description="Helical" evidence="6">
    <location>
        <begin position="69"/>
        <end position="88"/>
    </location>
</feature>
<evidence type="ECO:0000256" key="5">
    <source>
        <dbReference type="ARBA" id="ARBA00023136"/>
    </source>
</evidence>
<name>A0A4R1BBM5_9BACT</name>
<reference evidence="8 9" key="1">
    <citation type="submission" date="2019-03" db="EMBL/GenBank/DDBJ databases">
        <authorList>
            <person name="Kim M.K.M."/>
        </authorList>
    </citation>
    <scope>NUCLEOTIDE SEQUENCE [LARGE SCALE GENOMIC DNA]</scope>
    <source>
        <strain evidence="8 9">17J68-12</strain>
    </source>
</reference>
<keyword evidence="9" id="KW-1185">Reference proteome</keyword>
<dbReference type="AlphaFoldDB" id="A0A4R1BBM5"/>
<evidence type="ECO:0000256" key="3">
    <source>
        <dbReference type="ARBA" id="ARBA00022692"/>
    </source>
</evidence>
<sequence length="290" mass="31027">MTARDKWINWSLFVLLALIWGSSFILMKIGRTQLNGMQIGSIRILSAGLVFAPFALFHFRHIPRARLPLIFVSGLLGNLLPAFCFAAAIDKIDSSLEGILNSLTPLFVIVVGALFFGMKLERMKVAGVLVGFIGLLLLSLYSGFNAANFGFAALVLLATLFYGINVNLVNRYLRGLNAVQMATVSLTMVAVPAAIVAVQQDVFSILRYDSGARTAIGASALLGVVGSAIATALFYLLIKRSGPLFASLVTYAIPVVAILWGLLDGEAITWVQVGCLGVILGGVYLVNKKS</sequence>
<comment type="subcellular location">
    <subcellularLocation>
        <location evidence="1">Membrane</location>
        <topology evidence="1">Multi-pass membrane protein</topology>
    </subcellularLocation>
</comment>
<protein>
    <submittedName>
        <fullName evidence="8">DMT family transporter</fullName>
    </submittedName>
</protein>
<feature type="transmembrane region" description="Helical" evidence="6">
    <location>
        <begin position="244"/>
        <end position="263"/>
    </location>
</feature>
<keyword evidence="4 6" id="KW-1133">Transmembrane helix</keyword>